<feature type="compositionally biased region" description="Basic and acidic residues" evidence="2">
    <location>
        <begin position="24"/>
        <end position="39"/>
    </location>
</feature>
<protein>
    <submittedName>
        <fullName evidence="3">Uncharacterized protein</fullName>
    </submittedName>
</protein>
<comment type="caution">
    <text evidence="3">The sequence shown here is derived from an EMBL/GenBank/DDBJ whole genome shotgun (WGS) entry which is preliminary data.</text>
</comment>
<sequence>MDSKKGQPKIQAGGKKTGKTGGKGKKEPSAIPKKTLEVHAPAKEEVKKLQEVAEIKKKHEEEKKIVEEQKQVIKSIPLASLVAEVDANIPKGTIILDPSGNTLVFYKYKGTLIERDSLEWNQATLRNRVKHSFSRGSTLALKINEEDDIDEYLVRGTLDPEIMNRSKVNYDILNTYSSGRDDVVIMQDDYRFVILVHGDKVPHCLEKYISQGDLVTLRII</sequence>
<gene>
    <name evidence="3" type="ORF">SteCoe_29971</name>
</gene>
<organism evidence="3 4">
    <name type="scientific">Stentor coeruleus</name>
    <dbReference type="NCBI Taxonomy" id="5963"/>
    <lineage>
        <taxon>Eukaryota</taxon>
        <taxon>Sar</taxon>
        <taxon>Alveolata</taxon>
        <taxon>Ciliophora</taxon>
        <taxon>Postciliodesmatophora</taxon>
        <taxon>Heterotrichea</taxon>
        <taxon>Heterotrichida</taxon>
        <taxon>Stentoridae</taxon>
        <taxon>Stentor</taxon>
    </lineage>
</organism>
<dbReference type="AlphaFoldDB" id="A0A1R2B4P8"/>
<dbReference type="EMBL" id="MPUH01000961">
    <property type="protein sequence ID" value="OMJ71727.1"/>
    <property type="molecule type" value="Genomic_DNA"/>
</dbReference>
<evidence type="ECO:0000256" key="2">
    <source>
        <dbReference type="SAM" id="MobiDB-lite"/>
    </source>
</evidence>
<dbReference type="Proteomes" id="UP000187209">
    <property type="component" value="Unassembled WGS sequence"/>
</dbReference>
<evidence type="ECO:0000313" key="4">
    <source>
        <dbReference type="Proteomes" id="UP000187209"/>
    </source>
</evidence>
<keyword evidence="1" id="KW-0175">Coiled coil</keyword>
<feature type="coiled-coil region" evidence="1">
    <location>
        <begin position="42"/>
        <end position="72"/>
    </location>
</feature>
<dbReference type="OrthoDB" id="426293at2759"/>
<evidence type="ECO:0000256" key="1">
    <source>
        <dbReference type="SAM" id="Coils"/>
    </source>
</evidence>
<evidence type="ECO:0000313" key="3">
    <source>
        <dbReference type="EMBL" id="OMJ71727.1"/>
    </source>
</evidence>
<feature type="region of interest" description="Disordered" evidence="2">
    <location>
        <begin position="1"/>
        <end position="39"/>
    </location>
</feature>
<keyword evidence="4" id="KW-1185">Reference proteome</keyword>
<name>A0A1R2B4P8_9CILI</name>
<proteinExistence type="predicted"/>
<accession>A0A1R2B4P8</accession>
<reference evidence="3 4" key="1">
    <citation type="submission" date="2016-11" db="EMBL/GenBank/DDBJ databases">
        <title>The macronuclear genome of Stentor coeruleus: a giant cell with tiny introns.</title>
        <authorList>
            <person name="Slabodnick M."/>
            <person name="Ruby J.G."/>
            <person name="Reiff S.B."/>
            <person name="Swart E.C."/>
            <person name="Gosai S."/>
            <person name="Prabakaran S."/>
            <person name="Witkowska E."/>
            <person name="Larue G.E."/>
            <person name="Fisher S."/>
            <person name="Freeman R.M."/>
            <person name="Gunawardena J."/>
            <person name="Chu W."/>
            <person name="Stover N.A."/>
            <person name="Gregory B.D."/>
            <person name="Nowacki M."/>
            <person name="Derisi J."/>
            <person name="Roy S.W."/>
            <person name="Marshall W.F."/>
            <person name="Sood P."/>
        </authorList>
    </citation>
    <scope>NUCLEOTIDE SEQUENCE [LARGE SCALE GENOMIC DNA]</scope>
    <source>
        <strain evidence="3">WM001</strain>
    </source>
</reference>